<keyword evidence="5 9" id="KW-0808">Transferase</keyword>
<dbReference type="InterPro" id="IPR030470">
    <property type="entry name" value="UbiA_prenylTrfase_CS"/>
</dbReference>
<keyword evidence="9" id="KW-0496">Mitochondrion</keyword>
<dbReference type="HOGENOM" id="CLU_034879_3_0_1"/>
<dbReference type="FunFam" id="1.20.120.1780:FF:000001">
    <property type="entry name" value="4-hydroxybenzoate octaprenyltransferase"/>
    <property type="match status" value="1"/>
</dbReference>
<dbReference type="HAMAP" id="MF_01635">
    <property type="entry name" value="UbiA"/>
    <property type="match status" value="1"/>
</dbReference>
<evidence type="ECO:0000256" key="1">
    <source>
        <dbReference type="ARBA" id="ARBA00001946"/>
    </source>
</evidence>
<dbReference type="Pfam" id="PF01040">
    <property type="entry name" value="UbiA"/>
    <property type="match status" value="1"/>
</dbReference>
<keyword evidence="8 9" id="KW-0472">Membrane</keyword>
<proteinExistence type="inferred from homology"/>
<comment type="pathway">
    <text evidence="3">Secondary metabolite biosynthesis.</text>
</comment>
<keyword evidence="7 9" id="KW-1133">Transmembrane helix</keyword>
<dbReference type="CDD" id="cd13959">
    <property type="entry name" value="PT_UbiA_COQ2"/>
    <property type="match status" value="1"/>
</dbReference>
<feature type="transmembrane region" description="Helical" evidence="9">
    <location>
        <begin position="280"/>
        <end position="297"/>
    </location>
</feature>
<keyword evidence="11" id="KW-1185">Reference proteome</keyword>
<comment type="similarity">
    <text evidence="4 9">Belongs to the UbiA prenyltransferase family.</text>
</comment>
<reference evidence="10 11" key="1">
    <citation type="submission" date="2014-04" db="EMBL/GenBank/DDBJ databases">
        <authorList>
            <consortium name="DOE Joint Genome Institute"/>
            <person name="Kuo A."/>
            <person name="Kohler A."/>
            <person name="Jargeat P."/>
            <person name="Nagy L.G."/>
            <person name="Floudas D."/>
            <person name="Copeland A."/>
            <person name="Barry K.W."/>
            <person name="Cichocki N."/>
            <person name="Veneault-Fourrey C."/>
            <person name="LaButti K."/>
            <person name="Lindquist E.A."/>
            <person name="Lipzen A."/>
            <person name="Lundell T."/>
            <person name="Morin E."/>
            <person name="Murat C."/>
            <person name="Sun H."/>
            <person name="Tunlid A."/>
            <person name="Henrissat B."/>
            <person name="Grigoriev I.V."/>
            <person name="Hibbett D.S."/>
            <person name="Martin F."/>
            <person name="Nordberg H.P."/>
            <person name="Cantor M.N."/>
            <person name="Hua S.X."/>
        </authorList>
    </citation>
    <scope>NUCLEOTIDE SEQUENCE [LARGE SCALE GENOMIC DNA]</scope>
    <source>
        <strain evidence="10 11">Ve08.2h10</strain>
    </source>
</reference>
<keyword evidence="9" id="KW-0831">Ubiquinone biosynthesis</keyword>
<dbReference type="InterPro" id="IPR039653">
    <property type="entry name" value="Prenyltransferase"/>
</dbReference>
<dbReference type="STRING" id="930991.A0A0D0DTF5"/>
<gene>
    <name evidence="10" type="ORF">PAXRUDRAFT_830507</name>
</gene>
<keyword evidence="9" id="KW-0414">Isoprene biosynthesis</keyword>
<dbReference type="Gene3D" id="1.10.357.140">
    <property type="entry name" value="UbiA prenyltransferase"/>
    <property type="match status" value="1"/>
</dbReference>
<dbReference type="GO" id="GO:0005743">
    <property type="term" value="C:mitochondrial inner membrane"/>
    <property type="evidence" value="ECO:0007669"/>
    <property type="project" value="UniProtKB-SubCell"/>
</dbReference>
<dbReference type="GO" id="GO:0006744">
    <property type="term" value="P:ubiquinone biosynthetic process"/>
    <property type="evidence" value="ECO:0007669"/>
    <property type="project" value="UniProtKB-UniRule"/>
</dbReference>
<dbReference type="InterPro" id="IPR006370">
    <property type="entry name" value="HB_polyprenyltransferase-like"/>
</dbReference>
<evidence type="ECO:0000256" key="8">
    <source>
        <dbReference type="ARBA" id="ARBA00023136"/>
    </source>
</evidence>
<evidence type="ECO:0000313" key="11">
    <source>
        <dbReference type="Proteomes" id="UP000054538"/>
    </source>
</evidence>
<evidence type="ECO:0000256" key="9">
    <source>
        <dbReference type="HAMAP-Rule" id="MF_03189"/>
    </source>
</evidence>
<evidence type="ECO:0000313" key="10">
    <source>
        <dbReference type="EMBL" id="KIK91826.1"/>
    </source>
</evidence>
<comment type="subcellular location">
    <subcellularLocation>
        <location evidence="2">Membrane</location>
        <topology evidence="2">Multi-pass membrane protein</topology>
    </subcellularLocation>
    <subcellularLocation>
        <location evidence="9">Mitochondrion inner membrane</location>
        <topology evidence="9">Multi-pass membrane protein</topology>
        <orientation evidence="9">Matrix side</orientation>
    </subcellularLocation>
</comment>
<keyword evidence="9" id="KW-0999">Mitochondrion inner membrane</keyword>
<feature type="transmembrane region" description="Helical" evidence="9">
    <location>
        <begin position="172"/>
        <end position="192"/>
    </location>
</feature>
<dbReference type="Proteomes" id="UP000054538">
    <property type="component" value="Unassembled WGS sequence"/>
</dbReference>
<feature type="transmembrane region" description="Helical" evidence="9">
    <location>
        <begin position="149"/>
        <end position="166"/>
    </location>
</feature>
<protein>
    <recommendedName>
        <fullName evidence="9">4-hydroxybenzoate polyprenyltransferase, mitochondrial</fullName>
        <shortName evidence="9">4-HB polyprenyltransferase</shortName>
        <ecNumber evidence="9">2.5.1.39</ecNumber>
    </recommendedName>
    <alternativeName>
        <fullName evidence="9">Para-hydroxybenzoate--polyprenyltransferase</fullName>
        <shortName evidence="9">PHB:PPT</shortName>
        <shortName evidence="9">PHB:polyprenyltransferase</shortName>
    </alternativeName>
</protein>
<dbReference type="InterPro" id="IPR000537">
    <property type="entry name" value="UbiA_prenyltransferase"/>
</dbReference>
<feature type="transmembrane region" description="Helical" evidence="9">
    <location>
        <begin position="204"/>
        <end position="230"/>
    </location>
</feature>
<feature type="transmembrane region" description="Helical" evidence="9">
    <location>
        <begin position="242"/>
        <end position="259"/>
    </location>
</feature>
<name>A0A0D0DTF5_9AGAM</name>
<evidence type="ECO:0000256" key="2">
    <source>
        <dbReference type="ARBA" id="ARBA00004141"/>
    </source>
</evidence>
<keyword evidence="6 9" id="KW-0812">Transmembrane</keyword>
<dbReference type="AlphaFoldDB" id="A0A0D0DTF5"/>
<evidence type="ECO:0000256" key="4">
    <source>
        <dbReference type="ARBA" id="ARBA00005985"/>
    </source>
</evidence>
<comment type="cofactor">
    <cofactor evidence="1 9">
        <name>Mg(2+)</name>
        <dbReference type="ChEBI" id="CHEBI:18420"/>
    </cofactor>
</comment>
<dbReference type="GO" id="GO:0008412">
    <property type="term" value="F:4-hydroxybenzoate polyprenyltransferase activity"/>
    <property type="evidence" value="ECO:0007669"/>
    <property type="project" value="UniProtKB-EC"/>
</dbReference>
<dbReference type="PROSITE" id="PS00943">
    <property type="entry name" value="UBIA"/>
    <property type="match status" value="1"/>
</dbReference>
<dbReference type="UniPathway" id="UPA00232"/>
<dbReference type="InterPro" id="IPR044878">
    <property type="entry name" value="UbiA_sf"/>
</dbReference>
<dbReference type="OrthoDB" id="18170at2759"/>
<dbReference type="PANTHER" id="PTHR11048:SF28">
    <property type="entry name" value="4-HYDROXYBENZOATE POLYPRENYLTRANSFERASE, MITOCHONDRIAL"/>
    <property type="match status" value="1"/>
</dbReference>
<accession>A0A0D0DTF5</accession>
<dbReference type="Gene3D" id="1.20.120.1780">
    <property type="entry name" value="UbiA prenyltransferase"/>
    <property type="match status" value="1"/>
</dbReference>
<dbReference type="GO" id="GO:0008299">
    <property type="term" value="P:isoprenoid biosynthetic process"/>
    <property type="evidence" value="ECO:0007669"/>
    <property type="project" value="UniProtKB-UniRule"/>
</dbReference>
<sequence>MSNPQATWRLCWELSRIHTFPLGTALIFWPCAWGFTLAAYRTATTPDVLALHLFVMGIGSIFQHAAMCVINDICDVEYDRQVERTKSRPLPSGNLSMRSAMMFLTMLTAGTLFILSFASPLAFRVGLFGIFPLHALYPLMKRWTNWPQAWLGLAMNWGIFLAWAEMAEMRSYSTVSVLYAGAWAWTVVYDTIYGSQDKHDDVKAGVGSTAVVFGSWVRPALSLFALFFVAALTYTGVANHQGALYFTVSVGGAGLHLLWQVGTVDFDNPTDCQKKFRSNGALGLIVWLGIFLDYMTGTY</sequence>
<comment type="function">
    <text evidence="9">Catalyzes the prenylation of para-hydroxybenzoate (PHB) with an all-trans polyprenyl group. Mediates the second step in the final reaction sequence of coenzyme Q (CoQ) biosynthesis, which is the condensation of the polyisoprenoid side chain with PHB, generating the first membrane-bound Q intermediate.</text>
</comment>
<comment type="pathway">
    <text evidence="9">Cofactor biosynthesis; ubiquinone biosynthesis.</text>
</comment>
<feature type="transmembrane region" description="Helical" evidence="9">
    <location>
        <begin position="20"/>
        <end position="43"/>
    </location>
</feature>
<evidence type="ECO:0000256" key="6">
    <source>
        <dbReference type="ARBA" id="ARBA00022692"/>
    </source>
</evidence>
<dbReference type="EC" id="2.5.1.39" evidence="9"/>
<dbReference type="FunFam" id="1.10.357.140:FF:000008">
    <property type="entry name" value="4-hydroxybenzoate octaprenyltransferase"/>
    <property type="match status" value="1"/>
</dbReference>
<evidence type="ECO:0000256" key="7">
    <source>
        <dbReference type="ARBA" id="ARBA00022989"/>
    </source>
</evidence>
<organism evidence="10 11">
    <name type="scientific">Paxillus rubicundulus Ve08.2h10</name>
    <dbReference type="NCBI Taxonomy" id="930991"/>
    <lineage>
        <taxon>Eukaryota</taxon>
        <taxon>Fungi</taxon>
        <taxon>Dikarya</taxon>
        <taxon>Basidiomycota</taxon>
        <taxon>Agaricomycotina</taxon>
        <taxon>Agaricomycetes</taxon>
        <taxon>Agaricomycetidae</taxon>
        <taxon>Boletales</taxon>
        <taxon>Paxilineae</taxon>
        <taxon>Paxillaceae</taxon>
        <taxon>Paxillus</taxon>
    </lineage>
</organism>
<dbReference type="PANTHER" id="PTHR11048">
    <property type="entry name" value="PRENYLTRANSFERASES"/>
    <property type="match status" value="1"/>
</dbReference>
<dbReference type="InParanoid" id="A0A0D0DTF5"/>
<dbReference type="EMBL" id="KN825343">
    <property type="protein sequence ID" value="KIK91826.1"/>
    <property type="molecule type" value="Genomic_DNA"/>
</dbReference>
<evidence type="ECO:0000256" key="3">
    <source>
        <dbReference type="ARBA" id="ARBA00005179"/>
    </source>
</evidence>
<feature type="transmembrane region" description="Helical" evidence="9">
    <location>
        <begin position="49"/>
        <end position="74"/>
    </location>
</feature>
<reference evidence="11" key="2">
    <citation type="submission" date="2015-01" db="EMBL/GenBank/DDBJ databases">
        <title>Evolutionary Origins and Diversification of the Mycorrhizal Mutualists.</title>
        <authorList>
            <consortium name="DOE Joint Genome Institute"/>
            <consortium name="Mycorrhizal Genomics Consortium"/>
            <person name="Kohler A."/>
            <person name="Kuo A."/>
            <person name="Nagy L.G."/>
            <person name="Floudas D."/>
            <person name="Copeland A."/>
            <person name="Barry K.W."/>
            <person name="Cichocki N."/>
            <person name="Veneault-Fourrey C."/>
            <person name="LaButti K."/>
            <person name="Lindquist E.A."/>
            <person name="Lipzen A."/>
            <person name="Lundell T."/>
            <person name="Morin E."/>
            <person name="Murat C."/>
            <person name="Riley R."/>
            <person name="Ohm R."/>
            <person name="Sun H."/>
            <person name="Tunlid A."/>
            <person name="Henrissat B."/>
            <person name="Grigoriev I.V."/>
            <person name="Hibbett D.S."/>
            <person name="Martin F."/>
        </authorList>
    </citation>
    <scope>NUCLEOTIDE SEQUENCE [LARGE SCALE GENOMIC DNA]</scope>
    <source>
        <strain evidence="11">Ve08.2h10</strain>
    </source>
</reference>
<comment type="catalytic activity">
    <reaction evidence="9">
        <text>an all-trans-polyprenyl diphosphate + 4-hydroxybenzoate = a 4-hydroxy-3-(all-trans-polyprenyl)benzoate + diphosphate</text>
        <dbReference type="Rhea" id="RHEA:44504"/>
        <dbReference type="Rhea" id="RHEA-COMP:9514"/>
        <dbReference type="Rhea" id="RHEA-COMP:9564"/>
        <dbReference type="ChEBI" id="CHEBI:17879"/>
        <dbReference type="ChEBI" id="CHEBI:33019"/>
        <dbReference type="ChEBI" id="CHEBI:58914"/>
        <dbReference type="ChEBI" id="CHEBI:78396"/>
        <dbReference type="EC" id="2.5.1.39"/>
    </reaction>
</comment>
<evidence type="ECO:0000256" key="5">
    <source>
        <dbReference type="ARBA" id="ARBA00022679"/>
    </source>
</evidence>